<evidence type="ECO:0000256" key="1">
    <source>
        <dbReference type="ARBA" id="ARBA00010617"/>
    </source>
</evidence>
<dbReference type="GO" id="GO:0008395">
    <property type="term" value="F:steroid hydroxylase activity"/>
    <property type="evidence" value="ECO:0007669"/>
    <property type="project" value="TreeGrafter"/>
</dbReference>
<dbReference type="GO" id="GO:0036199">
    <property type="term" value="F:cholest-4-en-3-one 26-monooxygenase activity"/>
    <property type="evidence" value="ECO:0007669"/>
    <property type="project" value="TreeGrafter"/>
</dbReference>
<dbReference type="Pfam" id="PF00067">
    <property type="entry name" value="p450"/>
    <property type="match status" value="1"/>
</dbReference>
<dbReference type="PANTHER" id="PTHR46696">
    <property type="entry name" value="P450, PUTATIVE (EUROFUNG)-RELATED"/>
    <property type="match status" value="1"/>
</dbReference>
<name>A0A6J4R554_9ACTN</name>
<dbReference type="GO" id="GO:0005506">
    <property type="term" value="F:iron ion binding"/>
    <property type="evidence" value="ECO:0007669"/>
    <property type="project" value="InterPro"/>
</dbReference>
<reference evidence="3" key="1">
    <citation type="submission" date="2020-02" db="EMBL/GenBank/DDBJ databases">
        <authorList>
            <person name="Meier V. D."/>
        </authorList>
    </citation>
    <scope>NUCLEOTIDE SEQUENCE</scope>
    <source>
        <strain evidence="3">AVDCRST_MAG02</strain>
    </source>
</reference>
<dbReference type="InterPro" id="IPR017972">
    <property type="entry name" value="Cyt_P450_CS"/>
</dbReference>
<sequence length="172" mass="19511">MTENAPFPDQSDRSFLLNPFPWYEHVRRESPVAIDVLRADRSLVPSAIEETLRYRSPIQRLRRFSTAETELGGVRIPAAGHVVEAHLGSANRDEARFERPEEFRIDRRPNRHIAFGNGVHFCLGAPLGRLEAKVALEAFLERLPNLRVDPDVRLEPVPSNTFHGVTPLPVSF</sequence>
<evidence type="ECO:0000313" key="3">
    <source>
        <dbReference type="EMBL" id="CAA9464387.1"/>
    </source>
</evidence>
<dbReference type="SUPFAM" id="SSF48264">
    <property type="entry name" value="Cytochrome P450"/>
    <property type="match status" value="1"/>
</dbReference>
<dbReference type="InterPro" id="IPR036396">
    <property type="entry name" value="Cyt_P450_sf"/>
</dbReference>
<keyword evidence="2" id="KW-0503">Monooxygenase</keyword>
<dbReference type="GO" id="GO:0020037">
    <property type="term" value="F:heme binding"/>
    <property type="evidence" value="ECO:0007669"/>
    <property type="project" value="InterPro"/>
</dbReference>
<dbReference type="InterPro" id="IPR001128">
    <property type="entry name" value="Cyt_P450"/>
</dbReference>
<dbReference type="EMBL" id="CADCVH010000090">
    <property type="protein sequence ID" value="CAA9464387.1"/>
    <property type="molecule type" value="Genomic_DNA"/>
</dbReference>
<dbReference type="Gene3D" id="1.10.630.10">
    <property type="entry name" value="Cytochrome P450"/>
    <property type="match status" value="1"/>
</dbReference>
<accession>A0A6J4R554</accession>
<protein>
    <submittedName>
        <fullName evidence="3">Cytochrome P450 hydroxylase</fullName>
    </submittedName>
</protein>
<dbReference type="InterPro" id="IPR002397">
    <property type="entry name" value="Cyt_P450_B"/>
</dbReference>
<dbReference type="GO" id="GO:0006707">
    <property type="term" value="P:cholesterol catabolic process"/>
    <property type="evidence" value="ECO:0007669"/>
    <property type="project" value="TreeGrafter"/>
</dbReference>
<keyword evidence="2" id="KW-0408">Iron</keyword>
<proteinExistence type="inferred from homology"/>
<dbReference type="PANTHER" id="PTHR46696:SF4">
    <property type="entry name" value="BIOTIN BIOSYNTHESIS CYTOCHROME P450"/>
    <property type="match status" value="1"/>
</dbReference>
<dbReference type="PRINTS" id="PR00359">
    <property type="entry name" value="BP450"/>
</dbReference>
<dbReference type="PROSITE" id="PS00086">
    <property type="entry name" value="CYTOCHROME_P450"/>
    <property type="match status" value="1"/>
</dbReference>
<keyword evidence="2" id="KW-0479">Metal-binding</keyword>
<gene>
    <name evidence="3" type="ORF">AVDCRST_MAG02-2893</name>
</gene>
<organism evidence="3">
    <name type="scientific">uncultured Rubrobacteraceae bacterium</name>
    <dbReference type="NCBI Taxonomy" id="349277"/>
    <lineage>
        <taxon>Bacteria</taxon>
        <taxon>Bacillati</taxon>
        <taxon>Actinomycetota</taxon>
        <taxon>Rubrobacteria</taxon>
        <taxon>Rubrobacterales</taxon>
        <taxon>Rubrobacteraceae</taxon>
        <taxon>environmental samples</taxon>
    </lineage>
</organism>
<dbReference type="AlphaFoldDB" id="A0A6J4R554"/>
<evidence type="ECO:0000256" key="2">
    <source>
        <dbReference type="RuleBase" id="RU000461"/>
    </source>
</evidence>
<keyword evidence="2" id="KW-0560">Oxidoreductase</keyword>
<keyword evidence="2" id="KW-0349">Heme</keyword>
<comment type="similarity">
    <text evidence="1 2">Belongs to the cytochrome P450 family.</text>
</comment>